<feature type="region of interest" description="Disordered" evidence="1">
    <location>
        <begin position="98"/>
        <end position="120"/>
    </location>
</feature>
<gene>
    <name evidence="2" type="ORF">GCM10012289_22800</name>
</gene>
<keyword evidence="3" id="KW-1185">Reference proteome</keyword>
<name>A0A917YXP2_9ACTN</name>
<feature type="compositionally biased region" description="Polar residues" evidence="1">
    <location>
        <begin position="8"/>
        <end position="18"/>
    </location>
</feature>
<evidence type="ECO:0000313" key="3">
    <source>
        <dbReference type="Proteomes" id="UP000646523"/>
    </source>
</evidence>
<evidence type="ECO:0000256" key="1">
    <source>
        <dbReference type="SAM" id="MobiDB-lite"/>
    </source>
</evidence>
<proteinExistence type="predicted"/>
<feature type="region of interest" description="Disordered" evidence="1">
    <location>
        <begin position="1"/>
        <end position="27"/>
    </location>
</feature>
<reference evidence="2" key="2">
    <citation type="submission" date="2020-09" db="EMBL/GenBank/DDBJ databases">
        <authorList>
            <person name="Sun Q."/>
            <person name="Zhou Y."/>
        </authorList>
    </citation>
    <scope>NUCLEOTIDE SEQUENCE</scope>
    <source>
        <strain evidence="2">CGMCC 4.7368</strain>
    </source>
</reference>
<comment type="caution">
    <text evidence="2">The sequence shown here is derived from an EMBL/GenBank/DDBJ whole genome shotgun (WGS) entry which is preliminary data.</text>
</comment>
<reference evidence="2" key="1">
    <citation type="journal article" date="2014" name="Int. J. Syst. Evol. Microbiol.">
        <title>Complete genome sequence of Corynebacterium casei LMG S-19264T (=DSM 44701T), isolated from a smear-ripened cheese.</title>
        <authorList>
            <consortium name="US DOE Joint Genome Institute (JGI-PGF)"/>
            <person name="Walter F."/>
            <person name="Albersmeier A."/>
            <person name="Kalinowski J."/>
            <person name="Ruckert C."/>
        </authorList>
    </citation>
    <scope>NUCLEOTIDE SEQUENCE</scope>
    <source>
        <strain evidence="2">CGMCC 4.7368</strain>
    </source>
</reference>
<accession>A0A917YXP2</accession>
<dbReference type="EMBL" id="BMNH01000005">
    <property type="protein sequence ID" value="GGO67123.1"/>
    <property type="molecule type" value="Genomic_DNA"/>
</dbReference>
<dbReference type="AlphaFoldDB" id="A0A917YXP2"/>
<organism evidence="2 3">
    <name type="scientific">Nonomuraea cavernae</name>
    <dbReference type="NCBI Taxonomy" id="2045107"/>
    <lineage>
        <taxon>Bacteria</taxon>
        <taxon>Bacillati</taxon>
        <taxon>Actinomycetota</taxon>
        <taxon>Actinomycetes</taxon>
        <taxon>Streptosporangiales</taxon>
        <taxon>Streptosporangiaceae</taxon>
        <taxon>Nonomuraea</taxon>
    </lineage>
</organism>
<sequence>MKAPGQTPLETYLSTWSSGHDRGADGLNGEWAQRMDRLYKQLYGVDTKEAIQSAVEVVADSRKALERANQDIKNLLSNREYLVHAIVDMQKKLDQLINRSSNSGEEQQLDEGEEPKEGPL</sequence>
<protein>
    <submittedName>
        <fullName evidence="2">Uncharacterized protein</fullName>
    </submittedName>
</protein>
<dbReference type="Proteomes" id="UP000646523">
    <property type="component" value="Unassembled WGS sequence"/>
</dbReference>
<evidence type="ECO:0000313" key="2">
    <source>
        <dbReference type="EMBL" id="GGO67123.1"/>
    </source>
</evidence>